<dbReference type="FunFam" id="1.10.3470.10:FF:000001">
    <property type="entry name" value="Vitamin B12 ABC transporter permease BtuC"/>
    <property type="match status" value="1"/>
</dbReference>
<keyword evidence="5 8" id="KW-0812">Transmembrane</keyword>
<evidence type="ECO:0000256" key="9">
    <source>
        <dbReference type="SAM" id="SignalP"/>
    </source>
</evidence>
<keyword evidence="3" id="KW-0813">Transport</keyword>
<keyword evidence="4" id="KW-1003">Cell membrane</keyword>
<dbReference type="SUPFAM" id="SSF81345">
    <property type="entry name" value="ABC transporter involved in vitamin B12 uptake, BtuC"/>
    <property type="match status" value="1"/>
</dbReference>
<feature type="chain" id="PRO_5041933476" evidence="9">
    <location>
        <begin position="28"/>
        <end position="339"/>
    </location>
</feature>
<feature type="signal peptide" evidence="9">
    <location>
        <begin position="1"/>
        <end position="27"/>
    </location>
</feature>
<evidence type="ECO:0000256" key="8">
    <source>
        <dbReference type="SAM" id="Phobius"/>
    </source>
</evidence>
<keyword evidence="7 8" id="KW-0472">Membrane</keyword>
<dbReference type="CDD" id="cd06550">
    <property type="entry name" value="TM_ABC_iron-siderophores_like"/>
    <property type="match status" value="1"/>
</dbReference>
<dbReference type="PANTHER" id="PTHR30472">
    <property type="entry name" value="FERRIC ENTEROBACTIN TRANSPORT SYSTEM PERMEASE PROTEIN"/>
    <property type="match status" value="1"/>
</dbReference>
<dbReference type="InterPro" id="IPR037294">
    <property type="entry name" value="ABC_BtuC-like"/>
</dbReference>
<evidence type="ECO:0000256" key="7">
    <source>
        <dbReference type="ARBA" id="ARBA00023136"/>
    </source>
</evidence>
<dbReference type="EMBL" id="JAVDYB010000001">
    <property type="protein sequence ID" value="MDR7277430.1"/>
    <property type="molecule type" value="Genomic_DNA"/>
</dbReference>
<evidence type="ECO:0000256" key="6">
    <source>
        <dbReference type="ARBA" id="ARBA00022989"/>
    </source>
</evidence>
<evidence type="ECO:0000313" key="11">
    <source>
        <dbReference type="Proteomes" id="UP001183643"/>
    </source>
</evidence>
<comment type="similarity">
    <text evidence="2">Belongs to the binding-protein-dependent transport system permease family. FecCD subfamily.</text>
</comment>
<name>A0AAE3YPR8_9ACTN</name>
<dbReference type="Pfam" id="PF01032">
    <property type="entry name" value="FecCD"/>
    <property type="match status" value="1"/>
</dbReference>
<feature type="transmembrane region" description="Helical" evidence="8">
    <location>
        <begin position="69"/>
        <end position="86"/>
    </location>
</feature>
<feature type="transmembrane region" description="Helical" evidence="8">
    <location>
        <begin position="98"/>
        <end position="118"/>
    </location>
</feature>
<feature type="transmembrane region" description="Helical" evidence="8">
    <location>
        <begin position="124"/>
        <end position="143"/>
    </location>
</feature>
<feature type="transmembrane region" description="Helical" evidence="8">
    <location>
        <begin position="314"/>
        <end position="332"/>
    </location>
</feature>
<comment type="subcellular location">
    <subcellularLocation>
        <location evidence="1">Cell membrane</location>
        <topology evidence="1">Multi-pass membrane protein</topology>
    </subcellularLocation>
</comment>
<keyword evidence="9" id="KW-0732">Signal</keyword>
<dbReference type="Proteomes" id="UP001183643">
    <property type="component" value="Unassembled WGS sequence"/>
</dbReference>
<proteinExistence type="inferred from homology"/>
<dbReference type="GO" id="GO:0033214">
    <property type="term" value="P:siderophore-iron import into cell"/>
    <property type="evidence" value="ECO:0007669"/>
    <property type="project" value="TreeGrafter"/>
</dbReference>
<dbReference type="RefSeq" id="WP_310369726.1">
    <property type="nucleotide sequence ID" value="NZ_JAVDYB010000001.1"/>
</dbReference>
<feature type="transmembrane region" description="Helical" evidence="8">
    <location>
        <begin position="285"/>
        <end position="302"/>
    </location>
</feature>
<keyword evidence="11" id="KW-1185">Reference proteome</keyword>
<gene>
    <name evidence="10" type="ORF">J2S41_004208</name>
</gene>
<dbReference type="AlphaFoldDB" id="A0AAE3YPR8"/>
<evidence type="ECO:0000256" key="4">
    <source>
        <dbReference type="ARBA" id="ARBA00022475"/>
    </source>
</evidence>
<protein>
    <submittedName>
        <fullName evidence="10">Iron complex transport system permease protein</fullName>
    </submittedName>
</protein>
<evidence type="ECO:0000313" key="10">
    <source>
        <dbReference type="EMBL" id="MDR7277430.1"/>
    </source>
</evidence>
<feature type="transmembrane region" description="Helical" evidence="8">
    <location>
        <begin position="244"/>
        <end position="265"/>
    </location>
</feature>
<dbReference type="GO" id="GO:0005886">
    <property type="term" value="C:plasma membrane"/>
    <property type="evidence" value="ECO:0007669"/>
    <property type="project" value="UniProtKB-SubCell"/>
</dbReference>
<dbReference type="InterPro" id="IPR000522">
    <property type="entry name" value="ABC_transptr_permease_BtuC"/>
</dbReference>
<feature type="transmembrane region" description="Helical" evidence="8">
    <location>
        <begin position="195"/>
        <end position="219"/>
    </location>
</feature>
<dbReference type="PANTHER" id="PTHR30472:SF67">
    <property type="entry name" value="PERMEASE OF ABC TRANSPORTER-RELATED"/>
    <property type="match status" value="1"/>
</dbReference>
<evidence type="ECO:0000256" key="2">
    <source>
        <dbReference type="ARBA" id="ARBA00007935"/>
    </source>
</evidence>
<accession>A0AAE3YPR8</accession>
<comment type="caution">
    <text evidence="10">The sequence shown here is derived from an EMBL/GenBank/DDBJ whole genome shotgun (WGS) entry which is preliminary data.</text>
</comment>
<dbReference type="Gene3D" id="1.10.3470.10">
    <property type="entry name" value="ABC transporter involved in vitamin B12 uptake, BtuC"/>
    <property type="match status" value="1"/>
</dbReference>
<evidence type="ECO:0000256" key="5">
    <source>
        <dbReference type="ARBA" id="ARBA00022692"/>
    </source>
</evidence>
<organism evidence="10 11">
    <name type="scientific">Catenuloplanes atrovinosus</name>
    <dbReference type="NCBI Taxonomy" id="137266"/>
    <lineage>
        <taxon>Bacteria</taxon>
        <taxon>Bacillati</taxon>
        <taxon>Actinomycetota</taxon>
        <taxon>Actinomycetes</taxon>
        <taxon>Micromonosporales</taxon>
        <taxon>Micromonosporaceae</taxon>
        <taxon>Catenuloplanes</taxon>
    </lineage>
</organism>
<keyword evidence="6 8" id="KW-1133">Transmembrane helix</keyword>
<feature type="transmembrane region" description="Helical" evidence="8">
    <location>
        <begin position="155"/>
        <end position="175"/>
    </location>
</feature>
<sequence length="339" mass="33501">MTGPIRHSAVLAGALAALLLSTAGAVAVGAADLTVPQVLRALAWHAGLPVTPLDPLTDSIIWDLRTPRVLLAALVGAGLAVCGAVLQALTRNALADPYLLGISAGASTGAVAILVFGFATGAAALSLGAFAGSAAAFAVALALAGRRWTEPSRILLAGVAAGQLFSAATSLIVVSDATAQATRGITFWLLGSLTAASWASVALCAAVGAAVLLACWAAAPALDAFTFGTDVAQSLGFSPARVRALLFTATAVLAATLVAASGAIGFVGLTVPHAARALAGSRHRVLLPVCALTGAIFLIWADTAARTVFAPQEVPVGVVTALIGVPAFAVLLRRGGSPA</sequence>
<reference evidence="10" key="1">
    <citation type="submission" date="2023-07" db="EMBL/GenBank/DDBJ databases">
        <title>Sequencing the genomes of 1000 actinobacteria strains.</title>
        <authorList>
            <person name="Klenk H.-P."/>
        </authorList>
    </citation>
    <scope>NUCLEOTIDE SEQUENCE</scope>
    <source>
        <strain evidence="10">DSM 44707</strain>
    </source>
</reference>
<evidence type="ECO:0000256" key="3">
    <source>
        <dbReference type="ARBA" id="ARBA00022448"/>
    </source>
</evidence>
<evidence type="ECO:0000256" key="1">
    <source>
        <dbReference type="ARBA" id="ARBA00004651"/>
    </source>
</evidence>
<dbReference type="GO" id="GO:0022857">
    <property type="term" value="F:transmembrane transporter activity"/>
    <property type="evidence" value="ECO:0007669"/>
    <property type="project" value="InterPro"/>
</dbReference>